<dbReference type="InterPro" id="IPR021146">
    <property type="entry name" value="Phage_gp6-like_head-tail"/>
</dbReference>
<organism evidence="1 2">
    <name type="scientific">Lacticaseibacillus pabuli</name>
    <dbReference type="NCBI Taxonomy" id="3025672"/>
    <lineage>
        <taxon>Bacteria</taxon>
        <taxon>Bacillati</taxon>
        <taxon>Bacillota</taxon>
        <taxon>Bacilli</taxon>
        <taxon>Lactobacillales</taxon>
        <taxon>Lactobacillaceae</taxon>
        <taxon>Lacticaseibacillus</taxon>
    </lineage>
</organism>
<evidence type="ECO:0000313" key="1">
    <source>
        <dbReference type="EMBL" id="WDF82681.1"/>
    </source>
</evidence>
<reference evidence="1 2" key="1">
    <citation type="submission" date="2023-02" db="EMBL/GenBank/DDBJ databases">
        <title>Genome sequence of Lacticaseibacillus sp. KACC 23028.</title>
        <authorList>
            <person name="Kim S."/>
            <person name="Heo J."/>
            <person name="Kwon S.-W."/>
        </authorList>
    </citation>
    <scope>NUCLEOTIDE SEQUENCE [LARGE SCALE GENOMIC DNA]</scope>
    <source>
        <strain evidence="1 2">KACC 23028</strain>
    </source>
</reference>
<keyword evidence="2" id="KW-1185">Reference proteome</keyword>
<dbReference type="NCBIfam" id="TIGR01560">
    <property type="entry name" value="put_DNA_pack"/>
    <property type="match status" value="1"/>
</dbReference>
<dbReference type="Gene3D" id="1.10.3230.30">
    <property type="entry name" value="Phage gp6-like head-tail connector protein"/>
    <property type="match status" value="1"/>
</dbReference>
<dbReference type="Pfam" id="PF05135">
    <property type="entry name" value="Phage_connect_1"/>
    <property type="match status" value="1"/>
</dbReference>
<dbReference type="RefSeq" id="WP_274260324.1">
    <property type="nucleotide sequence ID" value="NZ_CP117884.1"/>
</dbReference>
<evidence type="ECO:0000313" key="2">
    <source>
        <dbReference type="Proteomes" id="UP001220377"/>
    </source>
</evidence>
<proteinExistence type="predicted"/>
<dbReference type="Proteomes" id="UP001220377">
    <property type="component" value="Chromosome"/>
</dbReference>
<protein>
    <submittedName>
        <fullName evidence="1">Head-tail connector protein</fullName>
    </submittedName>
</protein>
<dbReference type="EMBL" id="CP117884">
    <property type="protein sequence ID" value="WDF82681.1"/>
    <property type="molecule type" value="Genomic_DNA"/>
</dbReference>
<name>A0ABY7WRE5_9LACO</name>
<dbReference type="CDD" id="cd08054">
    <property type="entry name" value="gp6"/>
    <property type="match status" value="1"/>
</dbReference>
<gene>
    <name evidence="1" type="ORF">PQ472_00115</name>
</gene>
<sequence>MTVSVEQIQNSLRLPTGTDADMIQNYITAAGDYVRNAVDSEAAAASFAEYSQFDIAVAMLTEFWYQNRGEIATASQEIPFTVISMIQQLRGIFASDL</sequence>
<accession>A0ABY7WRE5</accession>
<dbReference type="InterPro" id="IPR006450">
    <property type="entry name" value="Phage_HK97_gp6-like"/>
</dbReference>